<dbReference type="GO" id="GO:0050897">
    <property type="term" value="F:cobalt ion binding"/>
    <property type="evidence" value="ECO:0007669"/>
    <property type="project" value="TreeGrafter"/>
</dbReference>
<dbReference type="PIRSF" id="PIRSF015034">
    <property type="entry name" value="YacH"/>
    <property type="match status" value="1"/>
</dbReference>
<proteinExistence type="predicted"/>
<dbReference type="InterPro" id="IPR025542">
    <property type="entry name" value="YacH"/>
</dbReference>
<feature type="coiled-coil region" evidence="1">
    <location>
        <begin position="122"/>
        <end position="161"/>
    </location>
</feature>
<sequence>MICERCHAKPATVHVTKIINGEKTELNLCQQCASELGEFKFGQTDFFNLLGGVFKELTVPKRSETGHQCPNCGMTYAEFAQGGLFGCSQCYEAFSHQVDNVVRQIHGAPRHTGKVPARRGGSLKIKREIEKLRQELQQAVAREEFEKAAKLRDQIRELEQREVK</sequence>
<dbReference type="RefSeq" id="WP_078666454.1">
    <property type="nucleotide sequence ID" value="NZ_FUXM01000044.1"/>
</dbReference>
<reference evidence="4" key="1">
    <citation type="submission" date="2017-02" db="EMBL/GenBank/DDBJ databases">
        <authorList>
            <person name="Varghese N."/>
            <person name="Submissions S."/>
        </authorList>
    </citation>
    <scope>NUCLEOTIDE SEQUENCE [LARGE SCALE GENOMIC DNA]</scope>
    <source>
        <strain evidence="4">DSM 16521</strain>
    </source>
</reference>
<dbReference type="SUPFAM" id="SSF46600">
    <property type="entry name" value="C-terminal UvrC-binding domain of UvrB"/>
    <property type="match status" value="1"/>
</dbReference>
<keyword evidence="3" id="KW-0418">Kinase</keyword>
<dbReference type="Gene3D" id="4.10.860.10">
    <property type="entry name" value="UVR domain"/>
    <property type="match status" value="1"/>
</dbReference>
<organism evidence="3 4">
    <name type="scientific">Carboxydocella sporoproducens DSM 16521</name>
    <dbReference type="NCBI Taxonomy" id="1121270"/>
    <lineage>
        <taxon>Bacteria</taxon>
        <taxon>Bacillati</taxon>
        <taxon>Bacillota</taxon>
        <taxon>Clostridia</taxon>
        <taxon>Eubacteriales</taxon>
        <taxon>Clostridiales Family XVI. Incertae Sedis</taxon>
        <taxon>Carboxydocella</taxon>
    </lineage>
</organism>
<dbReference type="GO" id="GO:0005507">
    <property type="term" value="F:copper ion binding"/>
    <property type="evidence" value="ECO:0007669"/>
    <property type="project" value="TreeGrafter"/>
</dbReference>
<dbReference type="AlphaFoldDB" id="A0A1T4S6C4"/>
<dbReference type="GO" id="GO:1990169">
    <property type="term" value="P:stress response to copper ion"/>
    <property type="evidence" value="ECO:0007669"/>
    <property type="project" value="TreeGrafter"/>
</dbReference>
<dbReference type="PANTHER" id="PTHR38430:SF1">
    <property type="entry name" value="PROTEIN-ARGININE KINASE ACTIVATOR PROTEIN"/>
    <property type="match status" value="1"/>
</dbReference>
<dbReference type="OrthoDB" id="9788704at2"/>
<dbReference type="InterPro" id="IPR036876">
    <property type="entry name" value="UVR_dom_sf"/>
</dbReference>
<evidence type="ECO:0000256" key="1">
    <source>
        <dbReference type="SAM" id="Coils"/>
    </source>
</evidence>
<dbReference type="GO" id="GO:0016301">
    <property type="term" value="F:kinase activity"/>
    <property type="evidence" value="ECO:0007669"/>
    <property type="project" value="UniProtKB-KW"/>
</dbReference>
<dbReference type="Proteomes" id="UP000189933">
    <property type="component" value="Unassembled WGS sequence"/>
</dbReference>
<dbReference type="Pfam" id="PF02151">
    <property type="entry name" value="UVR"/>
    <property type="match status" value="1"/>
</dbReference>
<dbReference type="GO" id="GO:0008270">
    <property type="term" value="F:zinc ion binding"/>
    <property type="evidence" value="ECO:0007669"/>
    <property type="project" value="TreeGrafter"/>
</dbReference>
<gene>
    <name evidence="3" type="ORF">SAMN02745885_02469</name>
</gene>
<name>A0A1T4S6C4_9FIRM</name>
<keyword evidence="4" id="KW-1185">Reference proteome</keyword>
<dbReference type="GO" id="GO:0046870">
    <property type="term" value="F:cadmium ion binding"/>
    <property type="evidence" value="ECO:0007669"/>
    <property type="project" value="TreeGrafter"/>
</dbReference>
<evidence type="ECO:0000259" key="2">
    <source>
        <dbReference type="PROSITE" id="PS50151"/>
    </source>
</evidence>
<evidence type="ECO:0000313" key="3">
    <source>
        <dbReference type="EMBL" id="SKA23722.1"/>
    </source>
</evidence>
<dbReference type="PROSITE" id="PS50151">
    <property type="entry name" value="UVR"/>
    <property type="match status" value="1"/>
</dbReference>
<dbReference type="GO" id="GO:1990170">
    <property type="term" value="P:stress response to cadmium ion"/>
    <property type="evidence" value="ECO:0007669"/>
    <property type="project" value="TreeGrafter"/>
</dbReference>
<accession>A0A1T4S6C4</accession>
<feature type="domain" description="UVR" evidence="2">
    <location>
        <begin position="126"/>
        <end position="161"/>
    </location>
</feature>
<keyword evidence="1" id="KW-0175">Coiled coil</keyword>
<dbReference type="PANTHER" id="PTHR38430">
    <property type="entry name" value="PROTEIN-ARGININE KINASE ACTIVATOR PROTEIN"/>
    <property type="match status" value="1"/>
</dbReference>
<dbReference type="EMBL" id="FUXM01000044">
    <property type="protein sequence ID" value="SKA23722.1"/>
    <property type="molecule type" value="Genomic_DNA"/>
</dbReference>
<protein>
    <submittedName>
        <fullName evidence="3">Protein-arginine kinase activator protein McsA</fullName>
    </submittedName>
</protein>
<evidence type="ECO:0000313" key="4">
    <source>
        <dbReference type="Proteomes" id="UP000189933"/>
    </source>
</evidence>
<keyword evidence="3" id="KW-0808">Transferase</keyword>
<dbReference type="InterPro" id="IPR001943">
    <property type="entry name" value="UVR_dom"/>
</dbReference>